<reference evidence="2 3" key="1">
    <citation type="journal article" date="2016" name="Int. J. Syst. Evol. Microbiol.">
        <title>Description of Comamonas sediminis sp. nov., isolated from lagoon sediments.</title>
        <authorList>
            <person name="Subhash Y."/>
            <person name="Bang J.J."/>
            <person name="You T.H."/>
            <person name="Lee S.S."/>
        </authorList>
    </citation>
    <scope>NUCLEOTIDE SEQUENCE [LARGE SCALE GENOMIC DNA]</scope>
    <source>
        <strain evidence="2 3">JCM 31169</strain>
    </source>
</reference>
<keyword evidence="1" id="KW-0472">Membrane</keyword>
<dbReference type="RefSeq" id="WP_369459409.1">
    <property type="nucleotide sequence ID" value="NZ_JBGBDC010000002.1"/>
</dbReference>
<sequence length="109" mass="12071">MPYFQHFSSGGPPPAAHTGLNLHSLVWSRSARRPYALPLQPPRPWSRYERLSFSMLGVTWGILVLAVAALHFGNYHLDTKTSSTSGSHAVFYESARSLKSDSPAQESSR</sequence>
<feature type="transmembrane region" description="Helical" evidence="1">
    <location>
        <begin position="51"/>
        <end position="72"/>
    </location>
</feature>
<gene>
    <name evidence="2" type="ORF">AB7A72_06870</name>
</gene>
<dbReference type="Proteomes" id="UP001562178">
    <property type="component" value="Unassembled WGS sequence"/>
</dbReference>
<keyword evidence="1" id="KW-1133">Transmembrane helix</keyword>
<evidence type="ECO:0000256" key="1">
    <source>
        <dbReference type="SAM" id="Phobius"/>
    </source>
</evidence>
<keyword evidence="3" id="KW-1185">Reference proteome</keyword>
<organism evidence="2 3">
    <name type="scientific">Comamonas sediminis</name>
    <dbReference type="NCBI Taxonomy" id="1783360"/>
    <lineage>
        <taxon>Bacteria</taxon>
        <taxon>Pseudomonadati</taxon>
        <taxon>Pseudomonadota</taxon>
        <taxon>Betaproteobacteria</taxon>
        <taxon>Burkholderiales</taxon>
        <taxon>Comamonadaceae</taxon>
        <taxon>Comamonas</taxon>
    </lineage>
</organism>
<proteinExistence type="predicted"/>
<keyword evidence="1" id="KW-0812">Transmembrane</keyword>
<evidence type="ECO:0000313" key="2">
    <source>
        <dbReference type="EMBL" id="MEY2250716.1"/>
    </source>
</evidence>
<accession>A0ABV4AZS2</accession>
<protein>
    <submittedName>
        <fullName evidence="2">Uncharacterized protein</fullName>
    </submittedName>
</protein>
<evidence type="ECO:0000313" key="3">
    <source>
        <dbReference type="Proteomes" id="UP001562178"/>
    </source>
</evidence>
<name>A0ABV4AZS2_9BURK</name>
<dbReference type="EMBL" id="JBGBDC010000002">
    <property type="protein sequence ID" value="MEY2250716.1"/>
    <property type="molecule type" value="Genomic_DNA"/>
</dbReference>
<comment type="caution">
    <text evidence="2">The sequence shown here is derived from an EMBL/GenBank/DDBJ whole genome shotgun (WGS) entry which is preliminary data.</text>
</comment>